<dbReference type="InterPro" id="IPR035906">
    <property type="entry name" value="MetI-like_sf"/>
</dbReference>
<dbReference type="CDD" id="cd06261">
    <property type="entry name" value="TM_PBP2"/>
    <property type="match status" value="1"/>
</dbReference>
<dbReference type="Proteomes" id="UP000642748">
    <property type="component" value="Unassembled WGS sequence"/>
</dbReference>
<feature type="transmembrane region" description="Helical" evidence="7">
    <location>
        <begin position="236"/>
        <end position="257"/>
    </location>
</feature>
<dbReference type="EMBL" id="BONZ01000030">
    <property type="protein sequence ID" value="GIH14888.1"/>
    <property type="molecule type" value="Genomic_DNA"/>
</dbReference>
<dbReference type="PANTHER" id="PTHR32243:SF18">
    <property type="entry name" value="INNER MEMBRANE ABC TRANSPORTER PERMEASE PROTEIN YCJP"/>
    <property type="match status" value="1"/>
</dbReference>
<feature type="transmembrane region" description="Helical" evidence="7">
    <location>
        <begin position="104"/>
        <end position="128"/>
    </location>
</feature>
<dbReference type="AlphaFoldDB" id="A0A8J3QSL1"/>
<reference evidence="9" key="1">
    <citation type="submission" date="2021-01" db="EMBL/GenBank/DDBJ databases">
        <title>Whole genome shotgun sequence of Rugosimonospora africana NBRC 104875.</title>
        <authorList>
            <person name="Komaki H."/>
            <person name="Tamura T."/>
        </authorList>
    </citation>
    <scope>NUCLEOTIDE SEQUENCE</scope>
    <source>
        <strain evidence="9">NBRC 104875</strain>
    </source>
</reference>
<dbReference type="PROSITE" id="PS50928">
    <property type="entry name" value="ABC_TM1"/>
    <property type="match status" value="1"/>
</dbReference>
<feature type="transmembrane region" description="Helical" evidence="7">
    <location>
        <begin position="134"/>
        <end position="157"/>
    </location>
</feature>
<evidence type="ECO:0000259" key="8">
    <source>
        <dbReference type="PROSITE" id="PS50928"/>
    </source>
</evidence>
<dbReference type="PANTHER" id="PTHR32243">
    <property type="entry name" value="MALTOSE TRANSPORT SYSTEM PERMEASE-RELATED"/>
    <property type="match status" value="1"/>
</dbReference>
<organism evidence="9 10">
    <name type="scientific">Rugosimonospora africana</name>
    <dbReference type="NCBI Taxonomy" id="556532"/>
    <lineage>
        <taxon>Bacteria</taxon>
        <taxon>Bacillati</taxon>
        <taxon>Actinomycetota</taxon>
        <taxon>Actinomycetes</taxon>
        <taxon>Micromonosporales</taxon>
        <taxon>Micromonosporaceae</taxon>
        <taxon>Rugosimonospora</taxon>
    </lineage>
</organism>
<proteinExistence type="inferred from homology"/>
<evidence type="ECO:0000256" key="3">
    <source>
        <dbReference type="ARBA" id="ARBA00022475"/>
    </source>
</evidence>
<dbReference type="SUPFAM" id="SSF161098">
    <property type="entry name" value="MetI-like"/>
    <property type="match status" value="1"/>
</dbReference>
<keyword evidence="3" id="KW-1003">Cell membrane</keyword>
<evidence type="ECO:0000313" key="10">
    <source>
        <dbReference type="Proteomes" id="UP000642748"/>
    </source>
</evidence>
<protein>
    <submittedName>
        <fullName evidence="9">Sugar ABC transporter permease</fullName>
    </submittedName>
</protein>
<dbReference type="GO" id="GO:0055085">
    <property type="term" value="P:transmembrane transport"/>
    <property type="evidence" value="ECO:0007669"/>
    <property type="project" value="InterPro"/>
</dbReference>
<keyword evidence="5 7" id="KW-1133">Transmembrane helix</keyword>
<evidence type="ECO:0000256" key="2">
    <source>
        <dbReference type="ARBA" id="ARBA00022448"/>
    </source>
</evidence>
<keyword evidence="2 7" id="KW-0813">Transport</keyword>
<dbReference type="Gene3D" id="1.10.3720.10">
    <property type="entry name" value="MetI-like"/>
    <property type="match status" value="1"/>
</dbReference>
<feature type="transmembrane region" description="Helical" evidence="7">
    <location>
        <begin position="7"/>
        <end position="28"/>
    </location>
</feature>
<evidence type="ECO:0000256" key="1">
    <source>
        <dbReference type="ARBA" id="ARBA00004651"/>
    </source>
</evidence>
<dbReference type="GO" id="GO:0005886">
    <property type="term" value="C:plasma membrane"/>
    <property type="evidence" value="ECO:0007669"/>
    <property type="project" value="UniProtKB-SubCell"/>
</dbReference>
<gene>
    <name evidence="9" type="ORF">Raf01_30600</name>
</gene>
<dbReference type="RefSeq" id="WP_203918538.1">
    <property type="nucleotide sequence ID" value="NZ_BONZ01000030.1"/>
</dbReference>
<evidence type="ECO:0000256" key="7">
    <source>
        <dbReference type="RuleBase" id="RU363032"/>
    </source>
</evidence>
<feature type="domain" description="ABC transmembrane type-1" evidence="8">
    <location>
        <begin position="66"/>
        <end position="257"/>
    </location>
</feature>
<dbReference type="InterPro" id="IPR000515">
    <property type="entry name" value="MetI-like"/>
</dbReference>
<evidence type="ECO:0000256" key="4">
    <source>
        <dbReference type="ARBA" id="ARBA00022692"/>
    </source>
</evidence>
<evidence type="ECO:0000313" key="9">
    <source>
        <dbReference type="EMBL" id="GIH14888.1"/>
    </source>
</evidence>
<feature type="transmembrane region" description="Helical" evidence="7">
    <location>
        <begin position="70"/>
        <end position="92"/>
    </location>
</feature>
<comment type="similarity">
    <text evidence="7">Belongs to the binding-protein-dependent transport system permease family.</text>
</comment>
<comment type="caution">
    <text evidence="9">The sequence shown here is derived from an EMBL/GenBank/DDBJ whole genome shotgun (WGS) entry which is preliminary data.</text>
</comment>
<name>A0A8J3QSL1_9ACTN</name>
<keyword evidence="6 7" id="KW-0472">Membrane</keyword>
<evidence type="ECO:0000256" key="6">
    <source>
        <dbReference type="ARBA" id="ARBA00023136"/>
    </source>
</evidence>
<accession>A0A8J3QSL1</accession>
<feature type="transmembrane region" description="Helical" evidence="7">
    <location>
        <begin position="178"/>
        <end position="203"/>
    </location>
</feature>
<keyword evidence="10" id="KW-1185">Reference proteome</keyword>
<evidence type="ECO:0000256" key="5">
    <source>
        <dbReference type="ARBA" id="ARBA00022989"/>
    </source>
</evidence>
<comment type="subcellular location">
    <subcellularLocation>
        <location evidence="1 7">Cell membrane</location>
        <topology evidence="1 7">Multi-pass membrane protein</topology>
    </subcellularLocation>
</comment>
<sequence length="272" mass="29310">MRAKATWWKTAIGLVLTAFMLFPVYWMVNVSFTRDRDMRKTPPYWFPVHGTLEGYRAVVDQQLPYLGTSLLVGLGTVVLTVVLSAPAGYSLAKLRPRGGGVLSFVLLIAQMIPGVIMAMGFYAIYLSLGILDSAAGLIVADSTIAVPFGVLIFTAFMSTIPEELVQAARTDGAGTARTFWSIVMPVSRNATVTVSLFAFLWAWSDFVFASTLDGGGTREPITLGIYHYIGNNNQQWNAIMATAVVASIPATVLLILAQRYVSAGVTAGAVKD</sequence>
<dbReference type="Pfam" id="PF00528">
    <property type="entry name" value="BPD_transp_1"/>
    <property type="match status" value="1"/>
</dbReference>
<dbReference type="InterPro" id="IPR050901">
    <property type="entry name" value="BP-dep_ABC_trans_perm"/>
</dbReference>
<keyword evidence="4 7" id="KW-0812">Transmembrane</keyword>